<organism evidence="1 2">
    <name type="scientific">Nelumbo nucifera</name>
    <name type="common">Sacred lotus</name>
    <dbReference type="NCBI Taxonomy" id="4432"/>
    <lineage>
        <taxon>Eukaryota</taxon>
        <taxon>Viridiplantae</taxon>
        <taxon>Streptophyta</taxon>
        <taxon>Embryophyta</taxon>
        <taxon>Tracheophyta</taxon>
        <taxon>Spermatophyta</taxon>
        <taxon>Magnoliopsida</taxon>
        <taxon>Proteales</taxon>
        <taxon>Nelumbonaceae</taxon>
        <taxon>Nelumbo</taxon>
    </lineage>
</organism>
<dbReference type="EMBL" id="DUZY01000003">
    <property type="protein sequence ID" value="DAD30754.1"/>
    <property type="molecule type" value="Genomic_DNA"/>
</dbReference>
<dbReference type="AlphaFoldDB" id="A0A822Y9J4"/>
<sequence>MSAIEMASAIKFSYQRLRNEGVFDVERRKERDFGRTRSWPKFRKLGSRKRLRIRIPGLRRFLRRKAKLFTAARLSWNKVVKRFKESGVHVGDLFSGNYLFLQVNPSPLKYAERSFMSHDLHGLSSRK</sequence>
<proteinExistence type="predicted"/>
<reference evidence="1 2" key="1">
    <citation type="journal article" date="2020" name="Mol. Biol. Evol.">
        <title>Distinct Expression and Methylation Patterns for Genes with Different Fates following a Single Whole-Genome Duplication in Flowering Plants.</title>
        <authorList>
            <person name="Shi T."/>
            <person name="Rahmani R.S."/>
            <person name="Gugger P.F."/>
            <person name="Wang M."/>
            <person name="Li H."/>
            <person name="Zhang Y."/>
            <person name="Li Z."/>
            <person name="Wang Q."/>
            <person name="Van de Peer Y."/>
            <person name="Marchal K."/>
            <person name="Chen J."/>
        </authorList>
    </citation>
    <scope>NUCLEOTIDE SEQUENCE [LARGE SCALE GENOMIC DNA]</scope>
    <source>
        <tissue evidence="1">Leaf</tissue>
    </source>
</reference>
<dbReference type="PANTHER" id="PTHR36795:SF2">
    <property type="entry name" value="OS01G0938400 PROTEIN"/>
    <property type="match status" value="1"/>
</dbReference>
<dbReference type="Proteomes" id="UP000607653">
    <property type="component" value="Unassembled WGS sequence"/>
</dbReference>
<evidence type="ECO:0000313" key="1">
    <source>
        <dbReference type="EMBL" id="DAD30754.1"/>
    </source>
</evidence>
<comment type="caution">
    <text evidence="1">The sequence shown here is derived from an EMBL/GenBank/DDBJ whole genome shotgun (WGS) entry which is preliminary data.</text>
</comment>
<evidence type="ECO:0000313" key="2">
    <source>
        <dbReference type="Proteomes" id="UP000607653"/>
    </source>
</evidence>
<keyword evidence="2" id="KW-1185">Reference proteome</keyword>
<accession>A0A822Y9J4</accession>
<name>A0A822Y9J4_NELNU</name>
<gene>
    <name evidence="1" type="ORF">HUJ06_009605</name>
</gene>
<protein>
    <submittedName>
        <fullName evidence="1">Uncharacterized protein</fullName>
    </submittedName>
</protein>
<dbReference type="PANTHER" id="PTHR36795">
    <property type="entry name" value="OS01G0938400 PROTEIN"/>
    <property type="match status" value="1"/>
</dbReference>